<dbReference type="AlphaFoldDB" id="A0A6C0D0V1"/>
<evidence type="ECO:0000313" key="1">
    <source>
        <dbReference type="EMBL" id="QHT09724.1"/>
    </source>
</evidence>
<name>A0A6C0D0V1_9ZZZZ</name>
<accession>A0A6C0D0V1</accession>
<proteinExistence type="predicted"/>
<organism evidence="1">
    <name type="scientific">viral metagenome</name>
    <dbReference type="NCBI Taxonomy" id="1070528"/>
    <lineage>
        <taxon>unclassified sequences</taxon>
        <taxon>metagenomes</taxon>
        <taxon>organismal metagenomes</taxon>
    </lineage>
</organism>
<protein>
    <submittedName>
        <fullName evidence="1">Uncharacterized protein</fullName>
    </submittedName>
</protein>
<sequence>MGNTFTTCFKCCYVRKPRPLIEEYELDVSQRDIMLNNDVVDKHYNESSELL</sequence>
<reference evidence="1" key="1">
    <citation type="journal article" date="2020" name="Nature">
        <title>Giant virus diversity and host interactions through global metagenomics.</title>
        <authorList>
            <person name="Schulz F."/>
            <person name="Roux S."/>
            <person name="Paez-Espino D."/>
            <person name="Jungbluth S."/>
            <person name="Walsh D.A."/>
            <person name="Denef V.J."/>
            <person name="McMahon K.D."/>
            <person name="Konstantinidis K.T."/>
            <person name="Eloe-Fadrosh E.A."/>
            <person name="Kyrpides N.C."/>
            <person name="Woyke T."/>
        </authorList>
    </citation>
    <scope>NUCLEOTIDE SEQUENCE</scope>
    <source>
        <strain evidence="1">GVMAG-M-3300023174-102</strain>
    </source>
</reference>
<dbReference type="EMBL" id="MN739514">
    <property type="protein sequence ID" value="QHT09724.1"/>
    <property type="molecule type" value="Genomic_DNA"/>
</dbReference>